<name>A0AAD4PGA8_PERFH</name>
<organism evidence="2 3">
    <name type="scientific">Perilla frutescens var. hirtella</name>
    <name type="common">Perilla citriodora</name>
    <name type="synonym">Perilla setoyensis</name>
    <dbReference type="NCBI Taxonomy" id="608512"/>
    <lineage>
        <taxon>Eukaryota</taxon>
        <taxon>Viridiplantae</taxon>
        <taxon>Streptophyta</taxon>
        <taxon>Embryophyta</taxon>
        <taxon>Tracheophyta</taxon>
        <taxon>Spermatophyta</taxon>
        <taxon>Magnoliopsida</taxon>
        <taxon>eudicotyledons</taxon>
        <taxon>Gunneridae</taxon>
        <taxon>Pentapetalae</taxon>
        <taxon>asterids</taxon>
        <taxon>lamiids</taxon>
        <taxon>Lamiales</taxon>
        <taxon>Lamiaceae</taxon>
        <taxon>Nepetoideae</taxon>
        <taxon>Elsholtzieae</taxon>
        <taxon>Perilla</taxon>
    </lineage>
</organism>
<dbReference type="PROSITE" id="PS50141">
    <property type="entry name" value="A_DEAMIN_EDITASE"/>
    <property type="match status" value="1"/>
</dbReference>
<keyword evidence="3" id="KW-1185">Reference proteome</keyword>
<evidence type="ECO:0000313" key="3">
    <source>
        <dbReference type="Proteomes" id="UP001190926"/>
    </source>
</evidence>
<dbReference type="GO" id="GO:0006382">
    <property type="term" value="P:adenosine to inosine editing"/>
    <property type="evidence" value="ECO:0007669"/>
    <property type="project" value="TreeGrafter"/>
</dbReference>
<dbReference type="GO" id="GO:0008251">
    <property type="term" value="F:tRNA-specific adenosine deaminase activity"/>
    <property type="evidence" value="ECO:0007669"/>
    <property type="project" value="TreeGrafter"/>
</dbReference>
<dbReference type="GO" id="GO:0003725">
    <property type="term" value="F:double-stranded RNA binding"/>
    <property type="evidence" value="ECO:0007669"/>
    <property type="project" value="TreeGrafter"/>
</dbReference>
<dbReference type="PANTHER" id="PTHR10910">
    <property type="entry name" value="EUKARYOTE SPECIFIC DSRNA BINDING PROTEIN"/>
    <property type="match status" value="1"/>
</dbReference>
<dbReference type="EMBL" id="SDAM02000003">
    <property type="protein sequence ID" value="KAH6838000.1"/>
    <property type="molecule type" value="Genomic_DNA"/>
</dbReference>
<dbReference type="PANTHER" id="PTHR10910:SF62">
    <property type="entry name" value="AT07585P-RELATED"/>
    <property type="match status" value="1"/>
</dbReference>
<protein>
    <submittedName>
        <fullName evidence="2">Denosine deaminases acting on tRNA</fullName>
    </submittedName>
</protein>
<dbReference type="GO" id="GO:0003726">
    <property type="term" value="F:double-stranded RNA adenosine deaminase activity"/>
    <property type="evidence" value="ECO:0007669"/>
    <property type="project" value="TreeGrafter"/>
</dbReference>
<reference evidence="2 3" key="1">
    <citation type="journal article" date="2021" name="Nat. Commun.">
        <title>Incipient diploidization of the medicinal plant Perilla within 10,000 years.</title>
        <authorList>
            <person name="Zhang Y."/>
            <person name="Shen Q."/>
            <person name="Leng L."/>
            <person name="Zhang D."/>
            <person name="Chen S."/>
            <person name="Shi Y."/>
            <person name="Ning Z."/>
            <person name="Chen S."/>
        </authorList>
    </citation>
    <scope>NUCLEOTIDE SEQUENCE [LARGE SCALE GENOMIC DNA]</scope>
    <source>
        <strain evidence="3">cv. PC099</strain>
    </source>
</reference>
<evidence type="ECO:0000259" key="1">
    <source>
        <dbReference type="PROSITE" id="PS50141"/>
    </source>
</evidence>
<dbReference type="GO" id="GO:0005737">
    <property type="term" value="C:cytoplasm"/>
    <property type="evidence" value="ECO:0007669"/>
    <property type="project" value="TreeGrafter"/>
</dbReference>
<comment type="caution">
    <text evidence="2">The sequence shown here is derived from an EMBL/GenBank/DDBJ whole genome shotgun (WGS) entry which is preliminary data.</text>
</comment>
<dbReference type="Pfam" id="PF02137">
    <property type="entry name" value="A_deamin"/>
    <property type="match status" value="1"/>
</dbReference>
<dbReference type="Proteomes" id="UP001190926">
    <property type="component" value="Unassembled WGS sequence"/>
</dbReference>
<evidence type="ECO:0000313" key="2">
    <source>
        <dbReference type="EMBL" id="KAH6838000.1"/>
    </source>
</evidence>
<proteinExistence type="predicted"/>
<dbReference type="AlphaFoldDB" id="A0AAD4PGA8"/>
<dbReference type="InterPro" id="IPR002466">
    <property type="entry name" value="A_deamin"/>
</dbReference>
<sequence>MTSSPGEPWAETISEAVMSVYKSLPKKGKPQGREVTVLAAFLLSNPSQELQVVALGTGTKCIGRSRRSSSGDVVNDSHAEVIARRSLLRYFYTEIDCITKKYGGLRHDNGSAVLQSGDMINAIFQLRLGNPDRGKFELRPGWELHLYVSQLPCGEASLNSQIFTSLSSSSLEEPNDGCLPTEDSALQNGACFQFPGTVHRKPGRGDTTLSVSCSDKIARWNVVGVQGALLSCFLEPVYLSSVTVGQSQFDSANIVVDHIRRSLYERIIPLSNKLAEPFKVNKPLFHIAPVPPKEFQHCETALETLTCGYSICWNKYGLHEVILGTTGRKQGTSSKGAMYPSTQTSLCKKRFLELFVSLKQDCSSQCCIGKFTYRELKECAEEYGAVSKTFKASPHFRNWLVKPQNFESFSCERH</sequence>
<dbReference type="GO" id="GO:0005730">
    <property type="term" value="C:nucleolus"/>
    <property type="evidence" value="ECO:0007669"/>
    <property type="project" value="TreeGrafter"/>
</dbReference>
<gene>
    <name evidence="2" type="ORF">C2S53_000361</name>
</gene>
<accession>A0AAD4PGA8</accession>
<feature type="domain" description="A to I editase" evidence="1">
    <location>
        <begin position="54"/>
        <end position="409"/>
    </location>
</feature>
<dbReference type="GO" id="GO:0006396">
    <property type="term" value="P:RNA processing"/>
    <property type="evidence" value="ECO:0007669"/>
    <property type="project" value="InterPro"/>
</dbReference>
<dbReference type="SMART" id="SM00552">
    <property type="entry name" value="ADEAMc"/>
    <property type="match status" value="1"/>
</dbReference>